<comment type="similarity">
    <text evidence="15">Belongs to the AAA ATPase family.</text>
</comment>
<dbReference type="GO" id="GO:0006508">
    <property type="term" value="P:proteolysis"/>
    <property type="evidence" value="ECO:0007669"/>
    <property type="project" value="UniProtKB-KW"/>
</dbReference>
<dbReference type="RefSeq" id="WP_005398384.1">
    <property type="nucleotide sequence ID" value="NZ_JH601088.1"/>
</dbReference>
<dbReference type="GO" id="GO:0005886">
    <property type="term" value="C:plasma membrane"/>
    <property type="evidence" value="ECO:0007669"/>
    <property type="project" value="UniProtKB-SubCell"/>
</dbReference>
<keyword evidence="14" id="KW-1003">Cell membrane</keyword>
<dbReference type="GO" id="GO:0030163">
    <property type="term" value="P:protein catabolic process"/>
    <property type="evidence" value="ECO:0007669"/>
    <property type="project" value="UniProtKB-UniRule"/>
</dbReference>
<evidence type="ECO:0000259" key="16">
    <source>
        <dbReference type="SMART" id="SM00382"/>
    </source>
</evidence>
<dbReference type="CDD" id="cd19501">
    <property type="entry name" value="RecA-like_FtsH"/>
    <property type="match status" value="1"/>
</dbReference>
<comment type="similarity">
    <text evidence="13 14">In the central section; belongs to the AAA ATPase family.</text>
</comment>
<evidence type="ECO:0000256" key="11">
    <source>
        <dbReference type="ARBA" id="ARBA00023049"/>
    </source>
</evidence>
<comment type="similarity">
    <text evidence="2 14">In the C-terminal section; belongs to the peptidase M41 family.</text>
</comment>
<evidence type="ECO:0000256" key="15">
    <source>
        <dbReference type="RuleBase" id="RU003651"/>
    </source>
</evidence>
<dbReference type="NCBIfam" id="TIGR01241">
    <property type="entry name" value="FtsH_fam"/>
    <property type="match status" value="1"/>
</dbReference>
<comment type="subcellular location">
    <subcellularLocation>
        <location evidence="14">Cell membrane</location>
        <topology evidence="14">Multi-pass membrane protein</topology>
        <orientation evidence="14">Cytoplasmic side</orientation>
    </subcellularLocation>
    <subcellularLocation>
        <location evidence="1">Membrane</location>
    </subcellularLocation>
</comment>
<dbReference type="GO" id="GO:0005524">
    <property type="term" value="F:ATP binding"/>
    <property type="evidence" value="ECO:0007669"/>
    <property type="project" value="UniProtKB-UniRule"/>
</dbReference>
<keyword evidence="12 14" id="KW-0472">Membrane</keyword>
<evidence type="ECO:0000256" key="6">
    <source>
        <dbReference type="ARBA" id="ARBA00022741"/>
    </source>
</evidence>
<evidence type="ECO:0000256" key="12">
    <source>
        <dbReference type="ARBA" id="ARBA00023136"/>
    </source>
</evidence>
<dbReference type="InterPro" id="IPR041569">
    <property type="entry name" value="AAA_lid_3"/>
</dbReference>
<dbReference type="GO" id="GO:0004176">
    <property type="term" value="F:ATP-dependent peptidase activity"/>
    <property type="evidence" value="ECO:0007669"/>
    <property type="project" value="InterPro"/>
</dbReference>
<keyword evidence="9 14" id="KW-0067">ATP-binding</keyword>
<dbReference type="InterPro" id="IPR011546">
    <property type="entry name" value="Pept_M41_FtsH_extracell"/>
</dbReference>
<keyword evidence="4 14" id="KW-0812">Transmembrane</keyword>
<comment type="caution">
    <text evidence="17">The sequence shown here is derived from an EMBL/GenBank/DDBJ whole genome shotgun (WGS) entry which is preliminary data.</text>
</comment>
<dbReference type="GeneID" id="96998929"/>
<dbReference type="InterPro" id="IPR005936">
    <property type="entry name" value="FtsH"/>
</dbReference>
<feature type="domain" description="AAA+ ATPase" evidence="16">
    <location>
        <begin position="193"/>
        <end position="332"/>
    </location>
</feature>
<proteinExistence type="inferred from homology"/>
<dbReference type="Pfam" id="PF00004">
    <property type="entry name" value="AAA"/>
    <property type="match status" value="1"/>
</dbReference>
<reference evidence="17 18" key="1">
    <citation type="submission" date="2012-01" db="EMBL/GenBank/DDBJ databases">
        <title>The Genome Sequence of Helcococcus kunzii ATCC 51366.</title>
        <authorList>
            <consortium name="The Broad Institute Genome Sequencing Platform"/>
            <person name="Earl A."/>
            <person name="Ward D."/>
            <person name="Feldgarden M."/>
            <person name="Gevers D."/>
            <person name="Huys G."/>
            <person name="Young S.K."/>
            <person name="Zeng Q."/>
            <person name="Gargeya S."/>
            <person name="Fitzgerald M."/>
            <person name="Haas B."/>
            <person name="Abouelleil A."/>
            <person name="Alvarado L."/>
            <person name="Arachchi H.M."/>
            <person name="Berlin A."/>
            <person name="Chapman S.B."/>
            <person name="Gearin G."/>
            <person name="Goldberg J."/>
            <person name="Griggs A."/>
            <person name="Gujja S."/>
            <person name="Hansen M."/>
            <person name="Heiman D."/>
            <person name="Howarth C."/>
            <person name="Larimer J."/>
            <person name="Lui A."/>
            <person name="MacDonald P.J.P."/>
            <person name="McCowen C."/>
            <person name="Montmayeur A."/>
            <person name="Murphy C."/>
            <person name="Neiman D."/>
            <person name="Pearson M."/>
            <person name="Priest M."/>
            <person name="Roberts A."/>
            <person name="Saif S."/>
            <person name="Shea T."/>
            <person name="Sisk P."/>
            <person name="Stolte C."/>
            <person name="Sykes S."/>
            <person name="Wortman J."/>
            <person name="Nusbaum C."/>
            <person name="Birren B."/>
        </authorList>
    </citation>
    <scope>NUCLEOTIDE SEQUENCE [LARGE SCALE GENOMIC DNA]</scope>
    <source>
        <strain evidence="17 18">ATCC 51366</strain>
    </source>
</reference>
<keyword evidence="8 14" id="KW-0862">Zinc</keyword>
<keyword evidence="18" id="KW-1185">Reference proteome</keyword>
<keyword evidence="5 14" id="KW-0479">Metal-binding</keyword>
<dbReference type="HOGENOM" id="CLU_000688_16_2_9"/>
<keyword evidence="3 14" id="KW-0645">Protease</keyword>
<dbReference type="AlphaFoldDB" id="H3NNM5"/>
<feature type="binding site" evidence="14">
    <location>
        <position position="423"/>
    </location>
    <ligand>
        <name>Zn(2+)</name>
        <dbReference type="ChEBI" id="CHEBI:29105"/>
        <note>catalytic</note>
    </ligand>
</feature>
<dbReference type="PATRIC" id="fig|883114.3.peg.926"/>
<evidence type="ECO:0000256" key="2">
    <source>
        <dbReference type="ARBA" id="ARBA00010044"/>
    </source>
</evidence>
<feature type="binding site" evidence="14">
    <location>
        <position position="499"/>
    </location>
    <ligand>
        <name>Zn(2+)</name>
        <dbReference type="ChEBI" id="CHEBI:29105"/>
        <note>catalytic</note>
    </ligand>
</feature>
<dbReference type="OrthoDB" id="9809379at2"/>
<evidence type="ECO:0000256" key="5">
    <source>
        <dbReference type="ARBA" id="ARBA00022723"/>
    </source>
</evidence>
<evidence type="ECO:0000256" key="8">
    <source>
        <dbReference type="ARBA" id="ARBA00022833"/>
    </source>
</evidence>
<name>H3NNM5_9FIRM</name>
<dbReference type="InterPro" id="IPR027417">
    <property type="entry name" value="P-loop_NTPase"/>
</dbReference>
<dbReference type="SMART" id="SM00382">
    <property type="entry name" value="AAA"/>
    <property type="match status" value="1"/>
</dbReference>
<evidence type="ECO:0000256" key="13">
    <source>
        <dbReference type="ARBA" id="ARBA00061570"/>
    </source>
</evidence>
<dbReference type="eggNOG" id="COG0465">
    <property type="taxonomic scope" value="Bacteria"/>
</dbReference>
<evidence type="ECO:0000256" key="14">
    <source>
        <dbReference type="HAMAP-Rule" id="MF_01458"/>
    </source>
</evidence>
<dbReference type="SUPFAM" id="SSF140990">
    <property type="entry name" value="FtsH protease domain-like"/>
    <property type="match status" value="1"/>
</dbReference>
<evidence type="ECO:0000256" key="9">
    <source>
        <dbReference type="ARBA" id="ARBA00022840"/>
    </source>
</evidence>
<dbReference type="Pfam" id="PF06480">
    <property type="entry name" value="FtsH_ext"/>
    <property type="match status" value="1"/>
</dbReference>
<feature type="active site" evidence="14">
    <location>
        <position position="424"/>
    </location>
</feature>
<keyword evidence="6 14" id="KW-0547">Nucleotide-binding</keyword>
<dbReference type="GO" id="GO:0016887">
    <property type="term" value="F:ATP hydrolysis activity"/>
    <property type="evidence" value="ECO:0007669"/>
    <property type="project" value="UniProtKB-UniRule"/>
</dbReference>
<dbReference type="HAMAP" id="MF_01458">
    <property type="entry name" value="FtsH"/>
    <property type="match status" value="1"/>
</dbReference>
<dbReference type="STRING" id="883114.HMPREF9709_00936"/>
<keyword evidence="11 14" id="KW-0482">Metalloprotease</keyword>
<feature type="transmembrane region" description="Helical" evidence="14">
    <location>
        <begin position="108"/>
        <end position="128"/>
    </location>
</feature>
<keyword evidence="7 14" id="KW-0378">Hydrolase</keyword>
<dbReference type="Pfam" id="PF01434">
    <property type="entry name" value="Peptidase_M41"/>
    <property type="match status" value="1"/>
</dbReference>
<dbReference type="EMBL" id="AGEI01000021">
    <property type="protein sequence ID" value="EHR34000.1"/>
    <property type="molecule type" value="Genomic_DNA"/>
</dbReference>
<dbReference type="GO" id="GO:0008270">
    <property type="term" value="F:zinc ion binding"/>
    <property type="evidence" value="ECO:0007669"/>
    <property type="project" value="UniProtKB-UniRule"/>
</dbReference>
<dbReference type="EC" id="3.4.24.-" evidence="14"/>
<dbReference type="InterPro" id="IPR037219">
    <property type="entry name" value="Peptidase_M41-like"/>
</dbReference>
<dbReference type="FunFam" id="1.20.58.760:FF:000001">
    <property type="entry name" value="ATP-dependent zinc metalloprotease FtsH"/>
    <property type="match status" value="1"/>
</dbReference>
<dbReference type="FunFam" id="1.10.8.60:FF:000001">
    <property type="entry name" value="ATP-dependent zinc metalloprotease FtsH"/>
    <property type="match status" value="1"/>
</dbReference>
<comment type="cofactor">
    <cofactor evidence="14">
        <name>Zn(2+)</name>
        <dbReference type="ChEBI" id="CHEBI:29105"/>
    </cofactor>
    <text evidence="14">Binds 1 zinc ion per subunit.</text>
</comment>
<comment type="subunit">
    <text evidence="14">Homohexamer.</text>
</comment>
<dbReference type="InterPro" id="IPR003960">
    <property type="entry name" value="ATPase_AAA_CS"/>
</dbReference>
<evidence type="ECO:0000256" key="3">
    <source>
        <dbReference type="ARBA" id="ARBA00022670"/>
    </source>
</evidence>
<organism evidence="17 18">
    <name type="scientific">Helcococcus kunzii ATCC 51366</name>
    <dbReference type="NCBI Taxonomy" id="883114"/>
    <lineage>
        <taxon>Bacteria</taxon>
        <taxon>Bacillati</taxon>
        <taxon>Bacillota</taxon>
        <taxon>Tissierellia</taxon>
        <taxon>Tissierellales</taxon>
        <taxon>Peptoniphilaceae</taxon>
        <taxon>Helcococcus</taxon>
    </lineage>
</organism>
<comment type="function">
    <text evidence="14">Acts as a processive, ATP-dependent zinc metallopeptidase for both cytoplasmic and membrane proteins. Plays a role in the quality control of integral membrane proteins.</text>
</comment>
<dbReference type="Gene3D" id="1.20.58.760">
    <property type="entry name" value="Peptidase M41"/>
    <property type="match status" value="1"/>
</dbReference>
<dbReference type="InterPro" id="IPR003593">
    <property type="entry name" value="AAA+_ATPase"/>
</dbReference>
<dbReference type="GO" id="GO:0004222">
    <property type="term" value="F:metalloendopeptidase activity"/>
    <property type="evidence" value="ECO:0007669"/>
    <property type="project" value="InterPro"/>
</dbReference>
<dbReference type="InterPro" id="IPR003959">
    <property type="entry name" value="ATPase_AAA_core"/>
</dbReference>
<dbReference type="PROSITE" id="PS00674">
    <property type="entry name" value="AAA"/>
    <property type="match status" value="1"/>
</dbReference>
<protein>
    <recommendedName>
        <fullName evidence="14">ATP-dependent zinc metalloprotease FtsH</fullName>
        <ecNumber evidence="14">3.4.24.-</ecNumber>
    </recommendedName>
</protein>
<sequence length="621" mass="69285">MNNNRKTNIISLIIPIILMVLLFTKFGDIFMNSNSMSVDKVVEQIKENNVKSITTQGSRIEGVLKDNTTFSSELPVEFQKNLYDNYLKDKVESGKIVYRGLPAKSPSIFLELLPSILMLAGFAFIWYFTIAKNISGNSQAMKFGKSKAKMNLDSNNKITFADVAGLREEKEEMSELVDFLKNPAKYVKQGARIPKGVLLVGQPGTGKTYISKAVAGEAKVPFYSISGSDFVEMFVGVGASRVRDMFLEAKKNAPCIIFIDEIDAVGRKRGSGLGGGHDEREQTLNQLLVEMDGFEKNEGIIMIAATNRPDILDPALLRPGRFDRTIQISMPDVRERYEMLQLHTRNKKLSPKINLEDVAKSTAGFSPAELENLTNEAALLAARKNKEEITPELMDEAAIRVMAGPEKKSRVVIEKERKLTAYHEAGHAVTAQFLKELDPVHMITIVPRGSAGGFTAYLPDEDKSFRTKNEMKNRIVALLGGRAAEEIVLDDISTGASNDIERATQIARAMVKVYGMSDILGPVLYDDASGNVFLGGSNYSSGDHYSEETAIKIDEEVTNIIKNSYEKAKELIINNRDFLEELAQKLLETETIRKDEYIAIARKYDENFNIHDFDEKIIEEE</sequence>
<feature type="binding site" evidence="14">
    <location>
        <begin position="201"/>
        <end position="208"/>
    </location>
    <ligand>
        <name>ATP</name>
        <dbReference type="ChEBI" id="CHEBI:30616"/>
    </ligand>
</feature>
<dbReference type="Gene3D" id="3.40.50.300">
    <property type="entry name" value="P-loop containing nucleotide triphosphate hydrolases"/>
    <property type="match status" value="1"/>
</dbReference>
<keyword evidence="10 14" id="KW-1133">Transmembrane helix</keyword>
<dbReference type="Pfam" id="PF17862">
    <property type="entry name" value="AAA_lid_3"/>
    <property type="match status" value="1"/>
</dbReference>
<gene>
    <name evidence="14" type="primary">ftsH</name>
    <name evidence="17" type="ORF">HMPREF9709_00936</name>
</gene>
<accession>H3NNM5</accession>
<dbReference type="InterPro" id="IPR000642">
    <property type="entry name" value="Peptidase_M41"/>
</dbReference>
<dbReference type="PANTHER" id="PTHR23076:SF113">
    <property type="entry name" value="ATP-DEPENDENT ZINC METALLOPROTEASE FTSH 1, CHLOROPLASTIC-RELATED"/>
    <property type="match status" value="1"/>
</dbReference>
<dbReference type="PANTHER" id="PTHR23076">
    <property type="entry name" value="METALLOPROTEASE M41 FTSH"/>
    <property type="match status" value="1"/>
</dbReference>
<feature type="binding site" evidence="14">
    <location>
        <position position="427"/>
    </location>
    <ligand>
        <name>Zn(2+)</name>
        <dbReference type="ChEBI" id="CHEBI:29105"/>
        <note>catalytic</note>
    </ligand>
</feature>
<evidence type="ECO:0000256" key="4">
    <source>
        <dbReference type="ARBA" id="ARBA00022692"/>
    </source>
</evidence>
<evidence type="ECO:0000313" key="17">
    <source>
        <dbReference type="EMBL" id="EHR34000.1"/>
    </source>
</evidence>
<dbReference type="Gene3D" id="1.10.8.60">
    <property type="match status" value="1"/>
</dbReference>
<evidence type="ECO:0000256" key="10">
    <source>
        <dbReference type="ARBA" id="ARBA00022989"/>
    </source>
</evidence>
<evidence type="ECO:0000256" key="7">
    <source>
        <dbReference type="ARBA" id="ARBA00022801"/>
    </source>
</evidence>
<feature type="transmembrane region" description="Helical" evidence="14">
    <location>
        <begin position="12"/>
        <end position="31"/>
    </location>
</feature>
<evidence type="ECO:0000313" key="18">
    <source>
        <dbReference type="Proteomes" id="UP000004191"/>
    </source>
</evidence>
<evidence type="ECO:0000256" key="1">
    <source>
        <dbReference type="ARBA" id="ARBA00004370"/>
    </source>
</evidence>
<dbReference type="FunFam" id="3.40.50.300:FF:000001">
    <property type="entry name" value="ATP-dependent zinc metalloprotease FtsH"/>
    <property type="match status" value="1"/>
</dbReference>
<dbReference type="SUPFAM" id="SSF52540">
    <property type="entry name" value="P-loop containing nucleoside triphosphate hydrolases"/>
    <property type="match status" value="1"/>
</dbReference>
<dbReference type="Proteomes" id="UP000004191">
    <property type="component" value="Unassembled WGS sequence"/>
</dbReference>
<dbReference type="MEROPS" id="M41.009"/>